<organism evidence="1 2">
    <name type="scientific">Nemania bipapillata</name>
    <dbReference type="NCBI Taxonomy" id="110536"/>
    <lineage>
        <taxon>Eukaryota</taxon>
        <taxon>Fungi</taxon>
        <taxon>Dikarya</taxon>
        <taxon>Ascomycota</taxon>
        <taxon>Pezizomycotina</taxon>
        <taxon>Sordariomycetes</taxon>
        <taxon>Xylariomycetidae</taxon>
        <taxon>Xylariales</taxon>
        <taxon>Xylariaceae</taxon>
        <taxon>Nemania</taxon>
    </lineage>
</organism>
<proteinExistence type="predicted"/>
<gene>
    <name evidence="1" type="ORF">ONZ43_g3916</name>
</gene>
<protein>
    <submittedName>
        <fullName evidence="1">Uncharacterized protein</fullName>
    </submittedName>
</protein>
<keyword evidence="2" id="KW-1185">Reference proteome</keyword>
<name>A0ACC2IUF7_9PEZI</name>
<evidence type="ECO:0000313" key="1">
    <source>
        <dbReference type="EMBL" id="KAJ8118831.1"/>
    </source>
</evidence>
<reference evidence="1" key="1">
    <citation type="submission" date="2022-11" db="EMBL/GenBank/DDBJ databases">
        <title>Genome Sequence of Nemania bipapillata.</title>
        <authorList>
            <person name="Buettner E."/>
        </authorList>
    </citation>
    <scope>NUCLEOTIDE SEQUENCE</scope>
    <source>
        <strain evidence="1">CP14</strain>
    </source>
</reference>
<dbReference type="Proteomes" id="UP001153334">
    <property type="component" value="Unassembled WGS sequence"/>
</dbReference>
<evidence type="ECO:0000313" key="2">
    <source>
        <dbReference type="Proteomes" id="UP001153334"/>
    </source>
</evidence>
<comment type="caution">
    <text evidence="1">The sequence shown here is derived from an EMBL/GenBank/DDBJ whole genome shotgun (WGS) entry which is preliminary data.</text>
</comment>
<accession>A0ACC2IUF7</accession>
<dbReference type="EMBL" id="JAPESX010000981">
    <property type="protein sequence ID" value="KAJ8118831.1"/>
    <property type="molecule type" value="Genomic_DNA"/>
</dbReference>
<sequence>MASTQEQGSPVMSPDRPPDESSSLEPKFKGGFRVWAIIVGLGITNILAALENTVVSVAAPAIYTDLNIGVDYVWVTNAFFLASTVICPLFGQFCNVFGRKYVMFFAIAAFVLGSGICGGAKTGGQLIAGRAIQGVGSGGIIMTTSIIISDLVPLRDRTQYSALLVSIYGVAVALGPFIGGAIVSSTTWRWVFYLNLPIGGAAFIVLLIFLKVGYNKTMDLWAKLRRIDVLGNIVLIGGTVAILYAIAYAGTQYAWSSWHTLVPLILGFVGLGIFAALQYAHVAAEPVMPSRLFSSRTSCLVAVSTFINSAILYWMIFFLPVYFQAVKRYEPEYTGVVLLPIALLGIPGSVVAALALARWGRYRVLHIIGFSIQAIGLGLFSLMKEETSVAEFIVFESIAALGGGFVFDTLLPAFQTPVAEADQGAATAAWYFLRLFGHIWGVAIPSAILNGRVNSLLAAGAVSDPLARAQLADGGAYQAASAAFVTQFTPDVQAEISALYRKSLQPVWYVAAALSAFVALLSTSETRLMPLDFNVYSESATSAEVYFMGPHRKDRQFALTLHSNSFAQIPNPFLILHDGLTRQDPAIGTSTNAWVEAFRKFDDEFIITISSLPGSGSSMIQERLVAVHGGTYWHPVTVMRYSVQVAAAAAGNGSGGGGDERQEFEWQECSSSETLAVCGRNGGSLTKFLRFAFRGKGRMADHYGLTWEVMAILTGLTTWNRTIEIESNMG</sequence>